<evidence type="ECO:0000259" key="10">
    <source>
        <dbReference type="PROSITE" id="PS50893"/>
    </source>
</evidence>
<dbReference type="FunFam" id="3.40.50.300:FF:000221">
    <property type="entry name" value="Multidrug ABC transporter ATP-binding protein"/>
    <property type="match status" value="1"/>
</dbReference>
<name>M0DTC9_9EURY</name>
<dbReference type="InterPro" id="IPR011527">
    <property type="entry name" value="ABC1_TM_dom"/>
</dbReference>
<dbReference type="PANTHER" id="PTHR24221:SF646">
    <property type="entry name" value="HAEMOLYSIN SECRETION ATP-BINDING PROTEIN"/>
    <property type="match status" value="1"/>
</dbReference>
<sequence>MPDPDPPSASRRQKLEAIASVARYNPRLTGGIIALGTLAAVLEGIGLSFILPIIQLVQSGSGGAAGGIAEAFASVYRFVGVPLTLGTAVAGVAVVMTVRFTASFFVAWLREALRTYYIRDLQMTAFSNAFDARISYFDEEGSDDVLNAIITQTFYAGRVIENFVLFFEQSLLALAYGLTALVISPVLTVVTAVTLGGATLLSRSMVDSGYDVGERVADANEQRQSAAQAGTQGMRDIRIFGIGDELFSEFSDAVEQYTRSRIRLRRNEALITNFYQLVVAVSIFALIYLSLTVADLSLGHLGLFLVATFRLGPKASRANELVYQIEKDLPHLVRTREFTAELSSNTEPEGGSEPVPDAVETLVAEDLAFSYDGETPVLRGIDFEAEAGESVAFVGQSGAGKSTVVSLLSRMYEPTGGEIRANGTPIREMDIDEWREHVAVVRQDPFVFDDTLRYNLTIGNRDVDEAELDRICRIARVDEFIDDLPDGYETRVGDDGVRLSGGQRQRVALARALLDADADVLVLDEATSDLDSNLEREVQRAIEAMSHEYIVVTIAHRLSTVKNADRIYTLEDGRISEAGDHAELIERDGTYADLYGIQTSR</sequence>
<evidence type="ECO:0000259" key="11">
    <source>
        <dbReference type="PROSITE" id="PS50929"/>
    </source>
</evidence>
<dbReference type="EMBL" id="AOJE01000058">
    <property type="protein sequence ID" value="ELZ38088.1"/>
    <property type="molecule type" value="Genomic_DNA"/>
</dbReference>
<dbReference type="GO" id="GO:0005886">
    <property type="term" value="C:plasma membrane"/>
    <property type="evidence" value="ECO:0007669"/>
    <property type="project" value="UniProtKB-SubCell"/>
</dbReference>
<dbReference type="InterPro" id="IPR027417">
    <property type="entry name" value="P-loop_NTPase"/>
</dbReference>
<dbReference type="AlphaFoldDB" id="M0DTC9"/>
<keyword evidence="5" id="KW-0547">Nucleotide-binding</keyword>
<keyword evidence="8 9" id="KW-0472">Membrane</keyword>
<dbReference type="InterPro" id="IPR003439">
    <property type="entry name" value="ABC_transporter-like_ATP-bd"/>
</dbReference>
<keyword evidence="13" id="KW-1185">Reference proteome</keyword>
<feature type="transmembrane region" description="Helical" evidence="9">
    <location>
        <begin position="173"/>
        <end position="195"/>
    </location>
</feature>
<evidence type="ECO:0000313" key="12">
    <source>
        <dbReference type="EMBL" id="ELZ38088.1"/>
    </source>
</evidence>
<feature type="domain" description="ABC transporter" evidence="10">
    <location>
        <begin position="362"/>
        <end position="597"/>
    </location>
</feature>
<evidence type="ECO:0000256" key="3">
    <source>
        <dbReference type="ARBA" id="ARBA00022475"/>
    </source>
</evidence>
<dbReference type="InterPro" id="IPR039421">
    <property type="entry name" value="Type_1_exporter"/>
</dbReference>
<dbReference type="PROSITE" id="PS50893">
    <property type="entry name" value="ABC_TRANSPORTER_2"/>
    <property type="match status" value="1"/>
</dbReference>
<keyword evidence="7 9" id="KW-1133">Transmembrane helix</keyword>
<accession>M0DTC9</accession>
<dbReference type="SUPFAM" id="SSF90123">
    <property type="entry name" value="ABC transporter transmembrane region"/>
    <property type="match status" value="1"/>
</dbReference>
<keyword evidence="4 9" id="KW-0812">Transmembrane</keyword>
<dbReference type="InterPro" id="IPR036640">
    <property type="entry name" value="ABC1_TM_sf"/>
</dbReference>
<gene>
    <name evidence="12" type="ORF">C471_10906</name>
</gene>
<dbReference type="GO" id="GO:0016887">
    <property type="term" value="F:ATP hydrolysis activity"/>
    <property type="evidence" value="ECO:0007669"/>
    <property type="project" value="InterPro"/>
</dbReference>
<dbReference type="SMART" id="SM00382">
    <property type="entry name" value="AAA"/>
    <property type="match status" value="1"/>
</dbReference>
<dbReference type="Proteomes" id="UP000011514">
    <property type="component" value="Unassembled WGS sequence"/>
</dbReference>
<dbReference type="GO" id="GO:0005524">
    <property type="term" value="F:ATP binding"/>
    <property type="evidence" value="ECO:0007669"/>
    <property type="project" value="UniProtKB-KW"/>
</dbReference>
<dbReference type="SUPFAM" id="SSF52540">
    <property type="entry name" value="P-loop containing nucleoside triphosphate hydrolases"/>
    <property type="match status" value="1"/>
</dbReference>
<evidence type="ECO:0000256" key="2">
    <source>
        <dbReference type="ARBA" id="ARBA00022448"/>
    </source>
</evidence>
<dbReference type="Pfam" id="PF00005">
    <property type="entry name" value="ABC_tran"/>
    <property type="match status" value="1"/>
</dbReference>
<comment type="caution">
    <text evidence="12">The sequence shown here is derived from an EMBL/GenBank/DDBJ whole genome shotgun (WGS) entry which is preliminary data.</text>
</comment>
<protein>
    <submittedName>
        <fullName evidence="12">ABC transporter</fullName>
    </submittedName>
</protein>
<dbReference type="InterPro" id="IPR017871">
    <property type="entry name" value="ABC_transporter-like_CS"/>
</dbReference>
<feature type="transmembrane region" description="Helical" evidence="9">
    <location>
        <begin position="269"/>
        <end position="291"/>
    </location>
</feature>
<organism evidence="12 13">
    <name type="scientific">Halorubrum saccharovorum DSM 1137</name>
    <dbReference type="NCBI Taxonomy" id="1227484"/>
    <lineage>
        <taxon>Archaea</taxon>
        <taxon>Methanobacteriati</taxon>
        <taxon>Methanobacteriota</taxon>
        <taxon>Stenosarchaea group</taxon>
        <taxon>Halobacteria</taxon>
        <taxon>Halobacteriales</taxon>
        <taxon>Haloferacaceae</taxon>
        <taxon>Halorubrum</taxon>
    </lineage>
</organism>
<dbReference type="PANTHER" id="PTHR24221">
    <property type="entry name" value="ATP-BINDING CASSETTE SUB-FAMILY B"/>
    <property type="match status" value="1"/>
</dbReference>
<dbReference type="PATRIC" id="fig|1227484.4.peg.2143"/>
<dbReference type="RefSeq" id="WP_004048911.1">
    <property type="nucleotide sequence ID" value="NZ_AOJE01000058.1"/>
</dbReference>
<evidence type="ECO:0000256" key="7">
    <source>
        <dbReference type="ARBA" id="ARBA00022989"/>
    </source>
</evidence>
<dbReference type="STRING" id="1227484.C471_10906"/>
<comment type="subcellular location">
    <subcellularLocation>
        <location evidence="1">Cell membrane</location>
        <topology evidence="1">Multi-pass membrane protein</topology>
    </subcellularLocation>
</comment>
<dbReference type="GO" id="GO:0140359">
    <property type="term" value="F:ABC-type transporter activity"/>
    <property type="evidence" value="ECO:0007669"/>
    <property type="project" value="InterPro"/>
</dbReference>
<dbReference type="eggNOG" id="arCOG02841">
    <property type="taxonomic scope" value="Archaea"/>
</dbReference>
<dbReference type="GO" id="GO:0034040">
    <property type="term" value="F:ATPase-coupled lipid transmembrane transporter activity"/>
    <property type="evidence" value="ECO:0007669"/>
    <property type="project" value="TreeGrafter"/>
</dbReference>
<dbReference type="OrthoDB" id="121502at2157"/>
<dbReference type="Pfam" id="PF00664">
    <property type="entry name" value="ABC_membrane"/>
    <property type="match status" value="1"/>
</dbReference>
<proteinExistence type="predicted"/>
<evidence type="ECO:0000313" key="13">
    <source>
        <dbReference type="Proteomes" id="UP000011514"/>
    </source>
</evidence>
<dbReference type="PROSITE" id="PS00211">
    <property type="entry name" value="ABC_TRANSPORTER_1"/>
    <property type="match status" value="1"/>
</dbReference>
<feature type="domain" description="ABC transmembrane type-1" evidence="11">
    <location>
        <begin position="31"/>
        <end position="327"/>
    </location>
</feature>
<dbReference type="Gene3D" id="3.40.50.300">
    <property type="entry name" value="P-loop containing nucleotide triphosphate hydrolases"/>
    <property type="match status" value="1"/>
</dbReference>
<evidence type="ECO:0000256" key="6">
    <source>
        <dbReference type="ARBA" id="ARBA00022840"/>
    </source>
</evidence>
<evidence type="ECO:0000256" key="8">
    <source>
        <dbReference type="ARBA" id="ARBA00023136"/>
    </source>
</evidence>
<evidence type="ECO:0000256" key="1">
    <source>
        <dbReference type="ARBA" id="ARBA00004651"/>
    </source>
</evidence>
<feature type="transmembrane region" description="Helical" evidence="9">
    <location>
        <begin position="75"/>
        <end position="98"/>
    </location>
</feature>
<dbReference type="InterPro" id="IPR003593">
    <property type="entry name" value="AAA+_ATPase"/>
</dbReference>
<evidence type="ECO:0000256" key="9">
    <source>
        <dbReference type="SAM" id="Phobius"/>
    </source>
</evidence>
<keyword evidence="6" id="KW-0067">ATP-binding</keyword>
<dbReference type="Gene3D" id="1.20.1560.10">
    <property type="entry name" value="ABC transporter type 1, transmembrane domain"/>
    <property type="match status" value="1"/>
</dbReference>
<dbReference type="PROSITE" id="PS50929">
    <property type="entry name" value="ABC_TM1F"/>
    <property type="match status" value="1"/>
</dbReference>
<keyword evidence="2" id="KW-0813">Transport</keyword>
<evidence type="ECO:0000256" key="5">
    <source>
        <dbReference type="ARBA" id="ARBA00022741"/>
    </source>
</evidence>
<keyword evidence="3" id="KW-1003">Cell membrane</keyword>
<reference evidence="12 13" key="1">
    <citation type="journal article" date="2014" name="PLoS Genet.">
        <title>Phylogenetically driven sequencing of extremely halophilic archaea reveals strategies for static and dynamic osmo-response.</title>
        <authorList>
            <person name="Becker E.A."/>
            <person name="Seitzer P.M."/>
            <person name="Tritt A."/>
            <person name="Larsen D."/>
            <person name="Krusor M."/>
            <person name="Yao A.I."/>
            <person name="Wu D."/>
            <person name="Madern D."/>
            <person name="Eisen J.A."/>
            <person name="Darling A.E."/>
            <person name="Facciotti M.T."/>
        </authorList>
    </citation>
    <scope>NUCLEOTIDE SEQUENCE [LARGE SCALE GENOMIC DNA]</scope>
    <source>
        <strain evidence="12 13">DSM 1137</strain>
    </source>
</reference>
<feature type="transmembrane region" description="Helical" evidence="9">
    <location>
        <begin position="32"/>
        <end position="54"/>
    </location>
</feature>
<evidence type="ECO:0000256" key="4">
    <source>
        <dbReference type="ARBA" id="ARBA00022692"/>
    </source>
</evidence>